<dbReference type="EMBL" id="LR797075">
    <property type="protein sequence ID" value="CAB4185128.1"/>
    <property type="molecule type" value="Genomic_DNA"/>
</dbReference>
<evidence type="ECO:0000313" key="4">
    <source>
        <dbReference type="EMBL" id="CAB5230962.1"/>
    </source>
</evidence>
<dbReference type="EMBL" id="LR797197">
    <property type="protein sequence ID" value="CAB4193282.1"/>
    <property type="molecule type" value="Genomic_DNA"/>
</dbReference>
<dbReference type="EMBL" id="LR798430">
    <property type="protein sequence ID" value="CAB5230962.1"/>
    <property type="molecule type" value="Genomic_DNA"/>
</dbReference>
<sequence length="243" mass="26153">MTIETLSRTLYERLRLAAVASGCLPDVLIHTTPVAFAAAKAAIRLTGVQIVEVKGEGAPDQKDEKTVTTISLQRRGSSPGGLGGWPVMQHVATGANFKKVQLPDKTRNVLYEVRSVSNSARYDRIADQIIVDALGQRKYLQAVLPNHSFDPTEGFLLMKSGESDVTSTDIIERIYTFSAVDVWLEEPTLIAEGVVQMAQINGTPIVADNPGTAPNEALTTPDVNLFLAGDNPVNLTVNATEVP</sequence>
<evidence type="ECO:0000313" key="3">
    <source>
        <dbReference type="EMBL" id="CAB4217873.1"/>
    </source>
</evidence>
<evidence type="ECO:0000313" key="1">
    <source>
        <dbReference type="EMBL" id="CAB4185128.1"/>
    </source>
</evidence>
<evidence type="ECO:0000313" key="2">
    <source>
        <dbReference type="EMBL" id="CAB4193282.1"/>
    </source>
</evidence>
<name>A0A6J5QVY2_9CAUD</name>
<reference evidence="1" key="1">
    <citation type="submission" date="2020-05" db="EMBL/GenBank/DDBJ databases">
        <authorList>
            <person name="Chiriac C."/>
            <person name="Salcher M."/>
            <person name="Ghai R."/>
            <person name="Kavagutti S V."/>
        </authorList>
    </citation>
    <scope>NUCLEOTIDE SEQUENCE</scope>
</reference>
<gene>
    <name evidence="1" type="ORF">UFOVP1127_21</name>
    <name evidence="2" type="ORF">UFOVP1242_53</name>
    <name evidence="3" type="ORF">UFOVP1492_113</name>
    <name evidence="4" type="ORF">UFOVP1580_6</name>
</gene>
<accession>A0A6J5QVY2</accession>
<proteinExistence type="predicted"/>
<protein>
    <submittedName>
        <fullName evidence="1">Uncharacterized protein</fullName>
    </submittedName>
</protein>
<dbReference type="EMBL" id="LR797450">
    <property type="protein sequence ID" value="CAB4217873.1"/>
    <property type="molecule type" value="Genomic_DNA"/>
</dbReference>
<organism evidence="1">
    <name type="scientific">uncultured Caudovirales phage</name>
    <dbReference type="NCBI Taxonomy" id="2100421"/>
    <lineage>
        <taxon>Viruses</taxon>
        <taxon>Duplodnaviria</taxon>
        <taxon>Heunggongvirae</taxon>
        <taxon>Uroviricota</taxon>
        <taxon>Caudoviricetes</taxon>
        <taxon>Peduoviridae</taxon>
        <taxon>Maltschvirus</taxon>
        <taxon>Maltschvirus maltsch</taxon>
    </lineage>
</organism>